<dbReference type="AlphaFoldDB" id="A0AB35I0N7"/>
<evidence type="ECO:0000313" key="2">
    <source>
        <dbReference type="Proteomes" id="UP001209730"/>
    </source>
</evidence>
<dbReference type="Proteomes" id="UP001209730">
    <property type="component" value="Unassembled WGS sequence"/>
</dbReference>
<gene>
    <name evidence="1" type="ORF">OQJ68_10745</name>
</gene>
<accession>A0AB35I0N7</accession>
<proteinExistence type="predicted"/>
<dbReference type="EMBL" id="JAPHQB010000015">
    <property type="protein sequence ID" value="MCX2802263.1"/>
    <property type="molecule type" value="Genomic_DNA"/>
</dbReference>
<comment type="caution">
    <text evidence="1">The sequence shown here is derived from an EMBL/GenBank/DDBJ whole genome shotgun (WGS) entry which is preliminary data.</text>
</comment>
<sequence>MTEENMAISYSDASALVTGLQPGQLAFQIDSGQFAGELIRIEIVRTADEDIDGDGVPDQLNLKVSGAVIDESNNIKTTPGGAPMKVPGKVESMLLSALAEGTENLEIFKADIADQCVQRMLRLATQLYAFENIPSEA</sequence>
<dbReference type="RefSeq" id="WP_266066243.1">
    <property type="nucleotide sequence ID" value="NZ_JAPHQA010000015.1"/>
</dbReference>
<name>A0AB35I0N7_MICTH</name>
<organism evidence="1 2">
    <name type="scientific">Microbulbifer thermotolerans</name>
    <dbReference type="NCBI Taxonomy" id="252514"/>
    <lineage>
        <taxon>Bacteria</taxon>
        <taxon>Pseudomonadati</taxon>
        <taxon>Pseudomonadota</taxon>
        <taxon>Gammaproteobacteria</taxon>
        <taxon>Cellvibrionales</taxon>
        <taxon>Microbulbiferaceae</taxon>
        <taxon>Microbulbifer</taxon>
    </lineage>
</organism>
<evidence type="ECO:0000313" key="1">
    <source>
        <dbReference type="EMBL" id="MCX2802263.1"/>
    </source>
</evidence>
<reference evidence="1" key="1">
    <citation type="submission" date="2022-11" db="EMBL/GenBank/DDBJ databases">
        <title>Chitin-degrading and fungicidal potential of chitinolytic bacterial strains from marine environment of the Pacific Ocean regions.</title>
        <authorList>
            <person name="Pentekhina I."/>
            <person name="Nedashkovskaya O."/>
            <person name="Seitkalieva A."/>
            <person name="Podvolotskaya A."/>
            <person name="Tekutyeva L."/>
            <person name="Balabanova L."/>
        </authorList>
    </citation>
    <scope>NUCLEOTIDE SEQUENCE</scope>
    <source>
        <strain evidence="1">KMM 6838</strain>
    </source>
</reference>
<protein>
    <submittedName>
        <fullName evidence="1">Uncharacterized protein</fullName>
    </submittedName>
</protein>